<dbReference type="AlphaFoldDB" id="A0AAV9BN46"/>
<reference evidence="11" key="1">
    <citation type="journal article" date="2023" name="Nat. Commun.">
        <title>Diploid and tetraploid genomes of Acorus and the evolution of monocots.</title>
        <authorList>
            <person name="Ma L."/>
            <person name="Liu K.W."/>
            <person name="Li Z."/>
            <person name="Hsiao Y.Y."/>
            <person name="Qi Y."/>
            <person name="Fu T."/>
            <person name="Tang G.D."/>
            <person name="Zhang D."/>
            <person name="Sun W.H."/>
            <person name="Liu D.K."/>
            <person name="Li Y."/>
            <person name="Chen G.Z."/>
            <person name="Liu X.D."/>
            <person name="Liao X.Y."/>
            <person name="Jiang Y.T."/>
            <person name="Yu X."/>
            <person name="Hao Y."/>
            <person name="Huang J."/>
            <person name="Zhao X.W."/>
            <person name="Ke S."/>
            <person name="Chen Y.Y."/>
            <person name="Wu W.L."/>
            <person name="Hsu J.L."/>
            <person name="Lin Y.F."/>
            <person name="Huang M.D."/>
            <person name="Li C.Y."/>
            <person name="Huang L."/>
            <person name="Wang Z.W."/>
            <person name="Zhao X."/>
            <person name="Zhong W.Y."/>
            <person name="Peng D.H."/>
            <person name="Ahmad S."/>
            <person name="Lan S."/>
            <person name="Zhang J.S."/>
            <person name="Tsai W.C."/>
            <person name="Van de Peer Y."/>
            <person name="Liu Z.J."/>
        </authorList>
    </citation>
    <scope>NUCLEOTIDE SEQUENCE</scope>
    <source>
        <strain evidence="11">SCP</strain>
    </source>
</reference>
<dbReference type="PANTHER" id="PTHR22930:SF221">
    <property type="entry name" value="NUCLEASE HARBI1"/>
    <property type="match status" value="1"/>
</dbReference>
<evidence type="ECO:0000256" key="8">
    <source>
        <dbReference type="SAM" id="MobiDB-lite"/>
    </source>
</evidence>
<dbReference type="Pfam" id="PF26138">
    <property type="entry name" value="DUF8040"/>
    <property type="match status" value="1"/>
</dbReference>
<dbReference type="PANTHER" id="PTHR22930">
    <property type="match status" value="1"/>
</dbReference>
<evidence type="ECO:0008006" key="13">
    <source>
        <dbReference type="Google" id="ProtNLM"/>
    </source>
</evidence>
<evidence type="ECO:0000259" key="9">
    <source>
        <dbReference type="Pfam" id="PF13359"/>
    </source>
</evidence>
<protein>
    <recommendedName>
        <fullName evidence="13">DDE Tnp4 domain-containing protein</fullName>
    </recommendedName>
</protein>
<comment type="cofactor">
    <cofactor evidence="1">
        <name>a divalent metal cation</name>
        <dbReference type="ChEBI" id="CHEBI:60240"/>
    </cofactor>
</comment>
<dbReference type="GO" id="GO:0004518">
    <property type="term" value="F:nuclease activity"/>
    <property type="evidence" value="ECO:0007669"/>
    <property type="project" value="UniProtKB-KW"/>
</dbReference>
<dbReference type="InterPro" id="IPR027806">
    <property type="entry name" value="HARBI1_dom"/>
</dbReference>
<accession>A0AAV9BN46</accession>
<evidence type="ECO:0000256" key="2">
    <source>
        <dbReference type="ARBA" id="ARBA00004123"/>
    </source>
</evidence>
<dbReference type="GO" id="GO:0046872">
    <property type="term" value="F:metal ion binding"/>
    <property type="evidence" value="ECO:0007669"/>
    <property type="project" value="UniProtKB-KW"/>
</dbReference>
<feature type="domain" description="DUF8040" evidence="10">
    <location>
        <begin position="49"/>
        <end position="142"/>
    </location>
</feature>
<sequence>MLNFTCHFSRMDTDEDAELEINLIIMVLLERLIAYEASYLNKQPVHDQTYTGNQKVFDMLHGHWRVCFDTCRVMPEVFMKLCKLLRDKGLAKSSRTVSVEEQMRIFLQTIGHNDRNRSMQDTLRHSGETISRYFNQILNAICAIAPEVICNREPLTSVPNHILHYGGGKYYPFFKNCIGALDGTHVHACVPSERHLAFRSGRSKTTTQNVLGVCDFQMRFTFVCAGWEGTAHDSKVLAHAVYNPDHNFPLPPPNKYYVVDAGYPNRNGFLAPYRNTRYHLPDFQRAGPRGKEELFNSLHSSLRNVIERSFGILKKRFPILNLMPNYPYRTQVKIVVAAIVIHNFIIDQKINDELTNTYEDEMFPPSEGLEGELTPSRASSSDESQMSAVHDAICNEIAAAHGNTRR</sequence>
<comment type="subcellular location">
    <subcellularLocation>
        <location evidence="2">Nucleus</location>
    </subcellularLocation>
</comment>
<keyword evidence="5" id="KW-0479">Metal-binding</keyword>
<dbReference type="GO" id="GO:0016787">
    <property type="term" value="F:hydrolase activity"/>
    <property type="evidence" value="ECO:0007669"/>
    <property type="project" value="UniProtKB-KW"/>
</dbReference>
<comment type="similarity">
    <text evidence="3">Belongs to the HARBI1 family.</text>
</comment>
<comment type="caution">
    <text evidence="11">The sequence shown here is derived from an EMBL/GenBank/DDBJ whole genome shotgun (WGS) entry which is preliminary data.</text>
</comment>
<dbReference type="Proteomes" id="UP001179952">
    <property type="component" value="Unassembled WGS sequence"/>
</dbReference>
<evidence type="ECO:0000256" key="5">
    <source>
        <dbReference type="ARBA" id="ARBA00022723"/>
    </source>
</evidence>
<evidence type="ECO:0000259" key="10">
    <source>
        <dbReference type="Pfam" id="PF26138"/>
    </source>
</evidence>
<evidence type="ECO:0000256" key="4">
    <source>
        <dbReference type="ARBA" id="ARBA00022722"/>
    </source>
</evidence>
<keyword evidence="4" id="KW-0540">Nuclease</keyword>
<dbReference type="Pfam" id="PF13359">
    <property type="entry name" value="DDE_Tnp_4"/>
    <property type="match status" value="1"/>
</dbReference>
<name>A0AAV9BN46_ACOGR</name>
<evidence type="ECO:0000256" key="1">
    <source>
        <dbReference type="ARBA" id="ARBA00001968"/>
    </source>
</evidence>
<dbReference type="InterPro" id="IPR058353">
    <property type="entry name" value="DUF8040"/>
</dbReference>
<dbReference type="GO" id="GO:0005634">
    <property type="term" value="C:nucleus"/>
    <property type="evidence" value="ECO:0007669"/>
    <property type="project" value="UniProtKB-SubCell"/>
</dbReference>
<evidence type="ECO:0000256" key="6">
    <source>
        <dbReference type="ARBA" id="ARBA00022801"/>
    </source>
</evidence>
<dbReference type="InterPro" id="IPR045249">
    <property type="entry name" value="HARBI1-like"/>
</dbReference>
<gene>
    <name evidence="11" type="ORF">QJS04_geneDACA016598</name>
</gene>
<keyword evidence="6" id="KW-0378">Hydrolase</keyword>
<feature type="region of interest" description="Disordered" evidence="8">
    <location>
        <begin position="359"/>
        <end position="385"/>
    </location>
</feature>
<keyword evidence="7" id="KW-0539">Nucleus</keyword>
<evidence type="ECO:0000256" key="3">
    <source>
        <dbReference type="ARBA" id="ARBA00006958"/>
    </source>
</evidence>
<dbReference type="EMBL" id="JAUJYN010000002">
    <property type="protein sequence ID" value="KAK1278096.1"/>
    <property type="molecule type" value="Genomic_DNA"/>
</dbReference>
<organism evidence="11 12">
    <name type="scientific">Acorus gramineus</name>
    <name type="common">Dwarf sweet flag</name>
    <dbReference type="NCBI Taxonomy" id="55184"/>
    <lineage>
        <taxon>Eukaryota</taxon>
        <taxon>Viridiplantae</taxon>
        <taxon>Streptophyta</taxon>
        <taxon>Embryophyta</taxon>
        <taxon>Tracheophyta</taxon>
        <taxon>Spermatophyta</taxon>
        <taxon>Magnoliopsida</taxon>
        <taxon>Liliopsida</taxon>
        <taxon>Acoraceae</taxon>
        <taxon>Acorus</taxon>
    </lineage>
</organism>
<keyword evidence="12" id="KW-1185">Reference proteome</keyword>
<evidence type="ECO:0000313" key="12">
    <source>
        <dbReference type="Proteomes" id="UP001179952"/>
    </source>
</evidence>
<feature type="compositionally biased region" description="Polar residues" evidence="8">
    <location>
        <begin position="376"/>
        <end position="385"/>
    </location>
</feature>
<feature type="domain" description="DDE Tnp4" evidence="9">
    <location>
        <begin position="181"/>
        <end position="343"/>
    </location>
</feature>
<proteinExistence type="inferred from homology"/>
<reference evidence="11" key="2">
    <citation type="submission" date="2023-06" db="EMBL/GenBank/DDBJ databases">
        <authorList>
            <person name="Ma L."/>
            <person name="Liu K.-W."/>
            <person name="Li Z."/>
            <person name="Hsiao Y.-Y."/>
            <person name="Qi Y."/>
            <person name="Fu T."/>
            <person name="Tang G."/>
            <person name="Zhang D."/>
            <person name="Sun W.-H."/>
            <person name="Liu D.-K."/>
            <person name="Li Y."/>
            <person name="Chen G.-Z."/>
            <person name="Liu X.-D."/>
            <person name="Liao X.-Y."/>
            <person name="Jiang Y.-T."/>
            <person name="Yu X."/>
            <person name="Hao Y."/>
            <person name="Huang J."/>
            <person name="Zhao X.-W."/>
            <person name="Ke S."/>
            <person name="Chen Y.-Y."/>
            <person name="Wu W.-L."/>
            <person name="Hsu J.-L."/>
            <person name="Lin Y.-F."/>
            <person name="Huang M.-D."/>
            <person name="Li C.-Y."/>
            <person name="Huang L."/>
            <person name="Wang Z.-W."/>
            <person name="Zhao X."/>
            <person name="Zhong W.-Y."/>
            <person name="Peng D.-H."/>
            <person name="Ahmad S."/>
            <person name="Lan S."/>
            <person name="Zhang J.-S."/>
            <person name="Tsai W.-C."/>
            <person name="Van De Peer Y."/>
            <person name="Liu Z.-J."/>
        </authorList>
    </citation>
    <scope>NUCLEOTIDE SEQUENCE</scope>
    <source>
        <strain evidence="11">SCP</strain>
        <tissue evidence="11">Leaves</tissue>
    </source>
</reference>
<evidence type="ECO:0000313" key="11">
    <source>
        <dbReference type="EMBL" id="KAK1278096.1"/>
    </source>
</evidence>
<evidence type="ECO:0000256" key="7">
    <source>
        <dbReference type="ARBA" id="ARBA00023242"/>
    </source>
</evidence>